<evidence type="ECO:0000256" key="6">
    <source>
        <dbReference type="ARBA" id="ARBA00023098"/>
    </source>
</evidence>
<evidence type="ECO:0000256" key="7">
    <source>
        <dbReference type="ARBA" id="ARBA00023209"/>
    </source>
</evidence>
<organism evidence="13 14">
    <name type="scientific">Parelaphostrongylus tenuis</name>
    <name type="common">Meningeal worm</name>
    <dbReference type="NCBI Taxonomy" id="148309"/>
    <lineage>
        <taxon>Eukaryota</taxon>
        <taxon>Metazoa</taxon>
        <taxon>Ecdysozoa</taxon>
        <taxon>Nematoda</taxon>
        <taxon>Chromadorea</taxon>
        <taxon>Rhabditida</taxon>
        <taxon>Rhabditina</taxon>
        <taxon>Rhabditomorpha</taxon>
        <taxon>Strongyloidea</taxon>
        <taxon>Metastrongylidae</taxon>
        <taxon>Parelaphostrongylus</taxon>
    </lineage>
</organism>
<dbReference type="Pfam" id="PF01467">
    <property type="entry name" value="CTP_transf_like"/>
    <property type="match status" value="2"/>
</dbReference>
<comment type="caution">
    <text evidence="13">The sequence shown here is derived from an EMBL/GenBank/DDBJ whole genome shotgun (WGS) entry which is preliminary data.</text>
</comment>
<evidence type="ECO:0000313" key="14">
    <source>
        <dbReference type="Proteomes" id="UP001196413"/>
    </source>
</evidence>
<evidence type="ECO:0000256" key="2">
    <source>
        <dbReference type="ARBA" id="ARBA00010101"/>
    </source>
</evidence>
<dbReference type="InterPro" id="IPR044608">
    <property type="entry name" value="Ect1/PCYT2"/>
</dbReference>
<keyword evidence="14" id="KW-1185">Reference proteome</keyword>
<name>A0AAD5M5W2_PARTN</name>
<accession>A0AAD5M5W2</accession>
<dbReference type="CDD" id="cd02174">
    <property type="entry name" value="CCT"/>
    <property type="match status" value="1"/>
</dbReference>
<evidence type="ECO:0000256" key="3">
    <source>
        <dbReference type="ARBA" id="ARBA00022516"/>
    </source>
</evidence>
<dbReference type="EC" id="2.7.7.14" evidence="10"/>
<keyword evidence="6" id="KW-0443">Lipid metabolism</keyword>
<dbReference type="GO" id="GO:0006646">
    <property type="term" value="P:phosphatidylethanolamine biosynthetic process"/>
    <property type="evidence" value="ECO:0007669"/>
    <property type="project" value="InterPro"/>
</dbReference>
<dbReference type="EMBL" id="JAHQIW010000882">
    <property type="protein sequence ID" value="KAJ1350523.1"/>
    <property type="molecule type" value="Genomic_DNA"/>
</dbReference>
<sequence>MEAPDGGPKGDRVWCDGCYDVVHFGHANQLRQAKQFGKKLIVGVHNDEEISLHKGPPLFNEQERYRMVEGIKWVDEVVEDAPYVTTVETLNRYDCDFCVHGDDITLTVDGKDTYEEVKKAKRYRTCKRTNGVSTTDIVARMLFLTKNHHVSEDNMDEHLERARTMSTDSVAESPWTRVSRFVATTKTIVEFAEGRAPRTTDKIVYVCGAFDLFHVGHLSFLEESAKLGDYLIVGILTDQVVNEYKGENYPIMSLHERVLSVLAFKPVNEVVIGAPYSITDEFIDRFNISIVCQGSRFPHHNHFGYDPYEAAKRRGIYREVDSKSDMTNETIVERIVKHRNEYERRNRTKEKREIEAFAALQEMASGGTIDCRNAINIA</sequence>
<proteinExistence type="inferred from homology"/>
<comment type="pathway">
    <text evidence="9">Phospholipid metabolism; phosphatidylethanolamine biosynthesis; phosphatidylethanolamine from ethanolamine: step 2/3.</text>
</comment>
<comment type="pathway">
    <text evidence="1">Lipid metabolism.</text>
</comment>
<evidence type="ECO:0000256" key="8">
    <source>
        <dbReference type="ARBA" id="ARBA00023264"/>
    </source>
</evidence>
<dbReference type="InterPro" id="IPR004821">
    <property type="entry name" value="Cyt_trans-like"/>
</dbReference>
<evidence type="ECO:0000259" key="12">
    <source>
        <dbReference type="Pfam" id="PF01467"/>
    </source>
</evidence>
<dbReference type="PANTHER" id="PTHR45780">
    <property type="entry name" value="ETHANOLAMINE-PHOSPHATE CYTIDYLYLTRANSFERASE"/>
    <property type="match status" value="1"/>
</dbReference>
<keyword evidence="5" id="KW-0548">Nucleotidyltransferase</keyword>
<dbReference type="NCBIfam" id="TIGR00125">
    <property type="entry name" value="cyt_tran_rel"/>
    <property type="match status" value="2"/>
</dbReference>
<protein>
    <recommendedName>
        <fullName evidence="10">ethanolamine-phosphate cytidylyltransferase</fullName>
        <ecNumber evidence="10">2.7.7.14</ecNumber>
    </recommendedName>
    <alternativeName>
        <fullName evidence="11">CTP:phosphoethanolamine cytidylyltransferase</fullName>
    </alternativeName>
</protein>
<dbReference type="InterPro" id="IPR014729">
    <property type="entry name" value="Rossmann-like_a/b/a_fold"/>
</dbReference>
<dbReference type="CDD" id="cd02173">
    <property type="entry name" value="ECT"/>
    <property type="match status" value="1"/>
</dbReference>
<feature type="domain" description="Cytidyltransferase-like" evidence="12">
    <location>
        <begin position="205"/>
        <end position="297"/>
    </location>
</feature>
<dbReference type="GO" id="GO:0004306">
    <property type="term" value="F:ethanolamine-phosphate cytidylyltransferase activity"/>
    <property type="evidence" value="ECO:0007669"/>
    <property type="project" value="UniProtKB-EC"/>
</dbReference>
<dbReference type="PANTHER" id="PTHR45780:SF2">
    <property type="entry name" value="ETHANOLAMINE-PHOSPHATE CYTIDYLYLTRANSFERASE"/>
    <property type="match status" value="1"/>
</dbReference>
<comment type="similarity">
    <text evidence="2">Belongs to the cytidylyltransferase family.</text>
</comment>
<dbReference type="SUPFAM" id="SSF52374">
    <property type="entry name" value="Nucleotidylyl transferase"/>
    <property type="match status" value="2"/>
</dbReference>
<evidence type="ECO:0000256" key="5">
    <source>
        <dbReference type="ARBA" id="ARBA00022695"/>
    </source>
</evidence>
<dbReference type="Proteomes" id="UP001196413">
    <property type="component" value="Unassembled WGS sequence"/>
</dbReference>
<dbReference type="GO" id="GO:0005737">
    <property type="term" value="C:cytoplasm"/>
    <property type="evidence" value="ECO:0007669"/>
    <property type="project" value="TreeGrafter"/>
</dbReference>
<feature type="domain" description="Cytidyltransferase-like" evidence="12">
    <location>
        <begin position="14"/>
        <end position="140"/>
    </location>
</feature>
<evidence type="ECO:0000256" key="11">
    <source>
        <dbReference type="ARBA" id="ARBA00031473"/>
    </source>
</evidence>
<evidence type="ECO:0000256" key="1">
    <source>
        <dbReference type="ARBA" id="ARBA00005189"/>
    </source>
</evidence>
<reference evidence="13" key="1">
    <citation type="submission" date="2021-06" db="EMBL/GenBank/DDBJ databases">
        <title>Parelaphostrongylus tenuis whole genome reference sequence.</title>
        <authorList>
            <person name="Garwood T.J."/>
            <person name="Larsen P.A."/>
            <person name="Fountain-Jones N.M."/>
            <person name="Garbe J.R."/>
            <person name="Macchietto M.G."/>
            <person name="Kania S.A."/>
            <person name="Gerhold R.W."/>
            <person name="Richards J.E."/>
            <person name="Wolf T.M."/>
        </authorList>
    </citation>
    <scope>NUCLEOTIDE SEQUENCE</scope>
    <source>
        <strain evidence="13">MNPRO001-30</strain>
        <tissue evidence="13">Meninges</tissue>
    </source>
</reference>
<dbReference type="InterPro" id="IPR041723">
    <property type="entry name" value="CCT"/>
</dbReference>
<evidence type="ECO:0000256" key="4">
    <source>
        <dbReference type="ARBA" id="ARBA00022679"/>
    </source>
</evidence>
<keyword evidence="8" id="KW-1208">Phospholipid metabolism</keyword>
<evidence type="ECO:0000256" key="9">
    <source>
        <dbReference type="ARBA" id="ARBA00024191"/>
    </source>
</evidence>
<keyword evidence="4" id="KW-0808">Transferase</keyword>
<keyword evidence="7" id="KW-0594">Phospholipid biosynthesis</keyword>
<evidence type="ECO:0000256" key="10">
    <source>
        <dbReference type="ARBA" id="ARBA00024221"/>
    </source>
</evidence>
<gene>
    <name evidence="13" type="ORF">KIN20_006328</name>
</gene>
<keyword evidence="3" id="KW-0444">Lipid biosynthesis</keyword>
<evidence type="ECO:0000313" key="13">
    <source>
        <dbReference type="EMBL" id="KAJ1350523.1"/>
    </source>
</evidence>
<dbReference type="Gene3D" id="3.40.50.620">
    <property type="entry name" value="HUPs"/>
    <property type="match status" value="2"/>
</dbReference>
<dbReference type="AlphaFoldDB" id="A0AAD5M5W2"/>